<dbReference type="Pfam" id="PF00566">
    <property type="entry name" value="RabGAP-TBC"/>
    <property type="match status" value="1"/>
</dbReference>
<dbReference type="OrthoDB" id="295078at2759"/>
<dbReference type="EMBL" id="MPUH01000155">
    <property type="protein sequence ID" value="OMJ88247.1"/>
    <property type="molecule type" value="Genomic_DNA"/>
</dbReference>
<dbReference type="PANTHER" id="PTHR47219">
    <property type="entry name" value="RAB GTPASE-ACTIVATING PROTEIN 1-LIKE"/>
    <property type="match status" value="1"/>
</dbReference>
<dbReference type="InterPro" id="IPR035969">
    <property type="entry name" value="Rab-GAP_TBC_sf"/>
</dbReference>
<keyword evidence="3" id="KW-1185">Reference proteome</keyword>
<accession>A0A1R2CGW1</accession>
<sequence>MGSGCCSCAKKIGSVRHKDPGNPPDIQIITPQDEEREKSRYWDSILKDFSYFNDPITHFSQQYPSKFKKLLISGPPNDLRWEVWKSTTSFSLTKLESFNINPEFLQLIEKDIDRTFPFHPFFTDHSHILSLGEVLKHFVQMNPDLGYCQGMNYLAGILLITSNGNSLETSIMMNTFIQKLNGKGLFEPGFTKVLELSQAFSKVFKEKIPSLYNHFVNIELDENLWLTKWFMTMFSYSFKYSVVVRLWDVILATNLGFMVNLALAILQSLRKIMESKDLSEMLEFFGELRNFPLDVEGIIGSCTSLNSWAGGNIESFFKDTEMDDGMADSQFRLNLDTAEGGQNSHLSVNNLAEYDGRKRSNSLIIQHSPKNN</sequence>
<dbReference type="GO" id="GO:0005096">
    <property type="term" value="F:GTPase activator activity"/>
    <property type="evidence" value="ECO:0007669"/>
    <property type="project" value="TreeGrafter"/>
</dbReference>
<dbReference type="Gene3D" id="1.10.8.270">
    <property type="entry name" value="putative rabgap domain of human tbc1 domain family member 14 like domains"/>
    <property type="match status" value="1"/>
</dbReference>
<feature type="domain" description="Rab-GAP TBC" evidence="1">
    <location>
        <begin position="74"/>
        <end position="254"/>
    </location>
</feature>
<gene>
    <name evidence="2" type="ORF">SteCoe_9830</name>
</gene>
<dbReference type="PANTHER" id="PTHR47219:SF9">
    <property type="entry name" value="GTPASE ACTIVATING PROTEIN AND CENTROSOME-ASSOCIATED, ISOFORM B"/>
    <property type="match status" value="1"/>
</dbReference>
<reference evidence="2 3" key="1">
    <citation type="submission" date="2016-11" db="EMBL/GenBank/DDBJ databases">
        <title>The macronuclear genome of Stentor coeruleus: a giant cell with tiny introns.</title>
        <authorList>
            <person name="Slabodnick M."/>
            <person name="Ruby J.G."/>
            <person name="Reiff S.B."/>
            <person name="Swart E.C."/>
            <person name="Gosai S."/>
            <person name="Prabakaran S."/>
            <person name="Witkowska E."/>
            <person name="Larue G.E."/>
            <person name="Fisher S."/>
            <person name="Freeman R.M."/>
            <person name="Gunawardena J."/>
            <person name="Chu W."/>
            <person name="Stover N.A."/>
            <person name="Gregory B.D."/>
            <person name="Nowacki M."/>
            <person name="Derisi J."/>
            <person name="Roy S.W."/>
            <person name="Marshall W.F."/>
            <person name="Sood P."/>
        </authorList>
    </citation>
    <scope>NUCLEOTIDE SEQUENCE [LARGE SCALE GENOMIC DNA]</scope>
    <source>
        <strain evidence="2">WM001</strain>
    </source>
</reference>
<dbReference type="Proteomes" id="UP000187209">
    <property type="component" value="Unassembled WGS sequence"/>
</dbReference>
<dbReference type="SMART" id="SM00164">
    <property type="entry name" value="TBC"/>
    <property type="match status" value="1"/>
</dbReference>
<dbReference type="PROSITE" id="PS50086">
    <property type="entry name" value="TBC_RABGAP"/>
    <property type="match status" value="1"/>
</dbReference>
<evidence type="ECO:0000313" key="3">
    <source>
        <dbReference type="Proteomes" id="UP000187209"/>
    </source>
</evidence>
<proteinExistence type="predicted"/>
<dbReference type="InterPro" id="IPR050302">
    <property type="entry name" value="Rab_GAP_TBC_domain"/>
</dbReference>
<organism evidence="2 3">
    <name type="scientific">Stentor coeruleus</name>
    <dbReference type="NCBI Taxonomy" id="5963"/>
    <lineage>
        <taxon>Eukaryota</taxon>
        <taxon>Sar</taxon>
        <taxon>Alveolata</taxon>
        <taxon>Ciliophora</taxon>
        <taxon>Postciliodesmatophora</taxon>
        <taxon>Heterotrichea</taxon>
        <taxon>Heterotrichida</taxon>
        <taxon>Stentoridae</taxon>
        <taxon>Stentor</taxon>
    </lineage>
</organism>
<name>A0A1R2CGW1_9CILI</name>
<evidence type="ECO:0000259" key="1">
    <source>
        <dbReference type="PROSITE" id="PS50086"/>
    </source>
</evidence>
<dbReference type="SUPFAM" id="SSF47923">
    <property type="entry name" value="Ypt/Rab-GAP domain of gyp1p"/>
    <property type="match status" value="2"/>
</dbReference>
<dbReference type="AlphaFoldDB" id="A0A1R2CGW1"/>
<comment type="caution">
    <text evidence="2">The sequence shown here is derived from an EMBL/GenBank/DDBJ whole genome shotgun (WGS) entry which is preliminary data.</text>
</comment>
<evidence type="ECO:0000313" key="2">
    <source>
        <dbReference type="EMBL" id="OMJ88247.1"/>
    </source>
</evidence>
<dbReference type="GO" id="GO:0031267">
    <property type="term" value="F:small GTPase binding"/>
    <property type="evidence" value="ECO:0007669"/>
    <property type="project" value="TreeGrafter"/>
</dbReference>
<dbReference type="InterPro" id="IPR000195">
    <property type="entry name" value="Rab-GAP-TBC_dom"/>
</dbReference>
<dbReference type="Gene3D" id="1.10.472.80">
    <property type="entry name" value="Ypt/Rab-GAP domain of gyp1p, domain 3"/>
    <property type="match status" value="1"/>
</dbReference>
<protein>
    <recommendedName>
        <fullName evidence="1">Rab-GAP TBC domain-containing protein</fullName>
    </recommendedName>
</protein>